<dbReference type="PROSITE" id="PS51379">
    <property type="entry name" value="4FE4S_FER_2"/>
    <property type="match status" value="1"/>
</dbReference>
<feature type="transmembrane region" description="Helical" evidence="7">
    <location>
        <begin position="95"/>
        <end position="119"/>
    </location>
</feature>
<dbReference type="Pfam" id="PF11614">
    <property type="entry name" value="FixG_C"/>
    <property type="match status" value="1"/>
</dbReference>
<accession>A0A1J5T6W2</accession>
<evidence type="ECO:0000256" key="4">
    <source>
        <dbReference type="ARBA" id="ARBA00022982"/>
    </source>
</evidence>
<dbReference type="NCBIfam" id="TIGR02745">
    <property type="entry name" value="ccoG_rdxA_fixG"/>
    <property type="match status" value="1"/>
</dbReference>
<keyword evidence="2" id="KW-0004">4Fe-4S</keyword>
<evidence type="ECO:0000256" key="5">
    <source>
        <dbReference type="ARBA" id="ARBA00023004"/>
    </source>
</evidence>
<organism evidence="9">
    <name type="scientific">mine drainage metagenome</name>
    <dbReference type="NCBI Taxonomy" id="410659"/>
    <lineage>
        <taxon>unclassified sequences</taxon>
        <taxon>metagenomes</taxon>
        <taxon>ecological metagenomes</taxon>
    </lineage>
</organism>
<evidence type="ECO:0000259" key="8">
    <source>
        <dbReference type="PROSITE" id="PS51379"/>
    </source>
</evidence>
<dbReference type="EMBL" id="MLJW01000018">
    <property type="protein sequence ID" value="OIR12053.1"/>
    <property type="molecule type" value="Genomic_DNA"/>
</dbReference>
<evidence type="ECO:0000256" key="2">
    <source>
        <dbReference type="ARBA" id="ARBA00022485"/>
    </source>
</evidence>
<dbReference type="InterPro" id="IPR017896">
    <property type="entry name" value="4Fe4S_Fe-S-bd"/>
</dbReference>
<dbReference type="GO" id="GO:0046872">
    <property type="term" value="F:metal ion binding"/>
    <property type="evidence" value="ECO:0007669"/>
    <property type="project" value="UniProtKB-KW"/>
</dbReference>
<dbReference type="Pfam" id="PF12801">
    <property type="entry name" value="Fer4_5"/>
    <property type="match status" value="1"/>
</dbReference>
<evidence type="ECO:0000256" key="7">
    <source>
        <dbReference type="SAM" id="Phobius"/>
    </source>
</evidence>
<comment type="caution">
    <text evidence="9">The sequence shown here is derived from an EMBL/GenBank/DDBJ whole genome shotgun (WGS) entry which is preliminary data.</text>
</comment>
<dbReference type="SUPFAM" id="SSF54862">
    <property type="entry name" value="4Fe-4S ferredoxins"/>
    <property type="match status" value="1"/>
</dbReference>
<reference evidence="9" key="1">
    <citation type="submission" date="2016-10" db="EMBL/GenBank/DDBJ databases">
        <title>Sequence of Gallionella enrichment culture.</title>
        <authorList>
            <person name="Poehlein A."/>
            <person name="Muehling M."/>
            <person name="Daniel R."/>
        </authorList>
    </citation>
    <scope>NUCLEOTIDE SEQUENCE</scope>
</reference>
<keyword evidence="3" id="KW-0479">Metal-binding</keyword>
<gene>
    <name evidence="9" type="primary">yccM_6</name>
    <name evidence="9" type="ORF">GALL_63040</name>
</gene>
<keyword evidence="5" id="KW-0408">Iron</keyword>
<dbReference type="InterPro" id="IPR014116">
    <property type="entry name" value="Cyt_c_oxidase_cbb3_FixG"/>
</dbReference>
<dbReference type="PANTHER" id="PTHR30176:SF3">
    <property type="entry name" value="FERREDOXIN-TYPE PROTEIN NAPH"/>
    <property type="match status" value="1"/>
</dbReference>
<sequence>MSNQTEHINEPITEGQSFRDRIATVDESGKRKWVFAQKPHGKFYSIRSWLSYLYFIVFFGLPFVQIDGRPLFLFNVPAARFILFGKVFWPEDFFIFGLTMVTFVFFIILFTAAFGRLFCGWACPQTNFMEMMFRKVEFFILGDAAAQKQLRKAPWTTDKIVKVAFKHIVFYLLAFIIANFFLAYVIGMKEVEKIITEPISQHAAGFTSILIFSGIFYGVYAFFREQACIVICPYGRLQSVLLDKNSMIVAYDYKRGEPRGNFKKQAEENLGDCIDCHQCVRVCPTGIDIRDGVQMECVGCTACIDACDTVMDKIGKPRGLVRYASENSIANGERLHYTTRMKLYTALCAVVLTLLSILLATRKDVDATIMRTPGILYQERGADSISNLYNIKVVNKTVREVPLTVKLEDGNGKIEIVGKPYITVVKEGQGSGSFFVVLPKNRIHKRSTHIILGLYQDNVKISDIKTNFLGPITDQ</sequence>
<keyword evidence="4" id="KW-0249">Electron transport</keyword>
<dbReference type="PANTHER" id="PTHR30176">
    <property type="entry name" value="FERREDOXIN-TYPE PROTEIN NAPH"/>
    <property type="match status" value="1"/>
</dbReference>
<evidence type="ECO:0000256" key="6">
    <source>
        <dbReference type="ARBA" id="ARBA00023014"/>
    </source>
</evidence>
<dbReference type="InterPro" id="IPR032879">
    <property type="entry name" value="FixG_C"/>
</dbReference>
<dbReference type="InterPro" id="IPR051684">
    <property type="entry name" value="Electron_Trans/Redox"/>
</dbReference>
<evidence type="ECO:0000256" key="1">
    <source>
        <dbReference type="ARBA" id="ARBA00022448"/>
    </source>
</evidence>
<keyword evidence="7" id="KW-0472">Membrane</keyword>
<dbReference type="Pfam" id="PF13746">
    <property type="entry name" value="Fer4_18"/>
    <property type="match status" value="1"/>
</dbReference>
<dbReference type="InterPro" id="IPR017900">
    <property type="entry name" value="4Fe4S_Fe_S_CS"/>
</dbReference>
<dbReference type="GO" id="GO:0005886">
    <property type="term" value="C:plasma membrane"/>
    <property type="evidence" value="ECO:0007669"/>
    <property type="project" value="TreeGrafter"/>
</dbReference>
<feature type="domain" description="4Fe-4S ferredoxin-type" evidence="8">
    <location>
        <begin position="264"/>
        <end position="292"/>
    </location>
</feature>
<dbReference type="InterPro" id="IPR013783">
    <property type="entry name" value="Ig-like_fold"/>
</dbReference>
<dbReference type="Gene3D" id="3.30.70.20">
    <property type="match status" value="1"/>
</dbReference>
<keyword evidence="6" id="KW-0411">Iron-sulfur</keyword>
<evidence type="ECO:0000256" key="3">
    <source>
        <dbReference type="ARBA" id="ARBA00022723"/>
    </source>
</evidence>
<dbReference type="GO" id="GO:0051539">
    <property type="term" value="F:4 iron, 4 sulfur cluster binding"/>
    <property type="evidence" value="ECO:0007669"/>
    <property type="project" value="UniProtKB-KW"/>
</dbReference>
<feature type="transmembrane region" description="Helical" evidence="7">
    <location>
        <begin position="168"/>
        <end position="187"/>
    </location>
</feature>
<dbReference type="Gene3D" id="2.60.40.10">
    <property type="entry name" value="Immunoglobulins"/>
    <property type="match status" value="1"/>
</dbReference>
<feature type="transmembrane region" description="Helical" evidence="7">
    <location>
        <begin position="343"/>
        <end position="361"/>
    </location>
</feature>
<feature type="transmembrane region" description="Helical" evidence="7">
    <location>
        <begin position="46"/>
        <end position="64"/>
    </location>
</feature>
<dbReference type="AlphaFoldDB" id="A0A1J5T6W2"/>
<keyword evidence="7" id="KW-1133">Transmembrane helix</keyword>
<keyword evidence="1" id="KW-0813">Transport</keyword>
<protein>
    <submittedName>
        <fullName evidence="9">Putative electron transport protein YccM</fullName>
    </submittedName>
</protein>
<proteinExistence type="predicted"/>
<name>A0A1J5T6W2_9ZZZZ</name>
<dbReference type="PROSITE" id="PS00198">
    <property type="entry name" value="4FE4S_FER_1"/>
    <property type="match status" value="1"/>
</dbReference>
<feature type="transmembrane region" description="Helical" evidence="7">
    <location>
        <begin position="199"/>
        <end position="223"/>
    </location>
</feature>
<evidence type="ECO:0000313" key="9">
    <source>
        <dbReference type="EMBL" id="OIR12053.1"/>
    </source>
</evidence>
<keyword evidence="7" id="KW-0812">Transmembrane</keyword>